<dbReference type="SUPFAM" id="SSF50692">
    <property type="entry name" value="ADC-like"/>
    <property type="match status" value="1"/>
</dbReference>
<dbReference type="InterPro" id="IPR027467">
    <property type="entry name" value="MopterinOxRdtase_cofactor_BS"/>
</dbReference>
<dbReference type="Gene3D" id="3.50.50.60">
    <property type="entry name" value="FAD/NAD(P)-binding domain"/>
    <property type="match status" value="2"/>
</dbReference>
<keyword evidence="15" id="KW-1185">Reference proteome</keyword>
<comment type="cofactor">
    <cofactor evidence="1">
        <name>Mo-bis(molybdopterin guanine dinucleotide)</name>
        <dbReference type="ChEBI" id="CHEBI:60539"/>
    </cofactor>
</comment>
<dbReference type="PROSITE" id="PS00932">
    <property type="entry name" value="MOLYBDOPTERIN_PROK_3"/>
    <property type="match status" value="1"/>
</dbReference>
<evidence type="ECO:0000313" key="14">
    <source>
        <dbReference type="EMBL" id="MBZ6067814.1"/>
    </source>
</evidence>
<dbReference type="SUPFAM" id="SSF51971">
    <property type="entry name" value="Nucleotide-binding domain"/>
    <property type="match status" value="1"/>
</dbReference>
<dbReference type="PROSITE" id="PS51669">
    <property type="entry name" value="4FE4S_MOW_BIS_MGD"/>
    <property type="match status" value="1"/>
</dbReference>
<keyword evidence="9" id="KW-0408">Iron</keyword>
<evidence type="ECO:0000256" key="5">
    <source>
        <dbReference type="ARBA" id="ARBA00022505"/>
    </source>
</evidence>
<dbReference type="PROSITE" id="PS51379">
    <property type="entry name" value="4FE4S_FER_2"/>
    <property type="match status" value="2"/>
</dbReference>
<dbReference type="Pfam" id="PF04879">
    <property type="entry name" value="Molybdop_Fe4S4"/>
    <property type="match status" value="1"/>
</dbReference>
<dbReference type="InterPro" id="IPR041924">
    <property type="entry name" value="Formate_Dh-H_N"/>
</dbReference>
<evidence type="ECO:0000256" key="10">
    <source>
        <dbReference type="ARBA" id="ARBA00023014"/>
    </source>
</evidence>
<dbReference type="InterPro" id="IPR041925">
    <property type="entry name" value="CT_Formate-Dh_H"/>
</dbReference>
<keyword evidence="10" id="KW-0411">Iron-sulfur</keyword>
<dbReference type="Gene3D" id="3.40.50.740">
    <property type="match status" value="1"/>
</dbReference>
<dbReference type="SUPFAM" id="SSF54292">
    <property type="entry name" value="2Fe-2S ferredoxin-like"/>
    <property type="match status" value="1"/>
</dbReference>
<dbReference type="SUPFAM" id="SSF53706">
    <property type="entry name" value="Formate dehydrogenase/DMSO reductase, domains 1-3"/>
    <property type="match status" value="1"/>
</dbReference>
<dbReference type="CDD" id="cd02753">
    <property type="entry name" value="MopB_Formate-Dh-H"/>
    <property type="match status" value="1"/>
</dbReference>
<evidence type="ECO:0000256" key="7">
    <source>
        <dbReference type="ARBA" id="ARBA00022737"/>
    </source>
</evidence>
<dbReference type="InterPro" id="IPR009010">
    <property type="entry name" value="Asp_de-COase-like_dom_sf"/>
</dbReference>
<dbReference type="InterPro" id="IPR006657">
    <property type="entry name" value="MoPterin_dinucl-bd_dom"/>
</dbReference>
<dbReference type="Pfam" id="PF12838">
    <property type="entry name" value="Fer4_7"/>
    <property type="match status" value="1"/>
</dbReference>
<dbReference type="PROSITE" id="PS00490">
    <property type="entry name" value="MOLYBDOPTERIN_PROK_2"/>
    <property type="match status" value="1"/>
</dbReference>
<dbReference type="Gene3D" id="3.40.228.10">
    <property type="entry name" value="Dimethylsulfoxide Reductase, domain 2"/>
    <property type="match status" value="1"/>
</dbReference>
<evidence type="ECO:0000259" key="11">
    <source>
        <dbReference type="PROSITE" id="PS51085"/>
    </source>
</evidence>
<evidence type="ECO:0000256" key="1">
    <source>
        <dbReference type="ARBA" id="ARBA00001942"/>
    </source>
</evidence>
<protein>
    <submittedName>
        <fullName evidence="14">Formate dehydrogenase subunit alpha</fullName>
        <ecNumber evidence="14">1.17.1.9</ecNumber>
    </submittedName>
</protein>
<dbReference type="Pfam" id="PF13510">
    <property type="entry name" value="Fer2_4"/>
    <property type="match status" value="1"/>
</dbReference>
<keyword evidence="5" id="KW-0500">Molybdenum</keyword>
<dbReference type="PANTHER" id="PTHR43742">
    <property type="entry name" value="TRIMETHYLAMINE-N-OXIDE REDUCTASE"/>
    <property type="match status" value="1"/>
</dbReference>
<dbReference type="CDD" id="cd00207">
    <property type="entry name" value="fer2"/>
    <property type="match status" value="1"/>
</dbReference>
<organism evidence="14 15">
    <name type="scientific">Aeromonas schubertii</name>
    <dbReference type="NCBI Taxonomy" id="652"/>
    <lineage>
        <taxon>Bacteria</taxon>
        <taxon>Pseudomonadati</taxon>
        <taxon>Pseudomonadota</taxon>
        <taxon>Gammaproteobacteria</taxon>
        <taxon>Aeromonadales</taxon>
        <taxon>Aeromonadaceae</taxon>
        <taxon>Aeromonas</taxon>
    </lineage>
</organism>
<evidence type="ECO:0000259" key="13">
    <source>
        <dbReference type="PROSITE" id="PS51669"/>
    </source>
</evidence>
<feature type="domain" description="4Fe-4S ferredoxin-type" evidence="12">
    <location>
        <begin position="606"/>
        <end position="635"/>
    </location>
</feature>
<dbReference type="InterPro" id="IPR006963">
    <property type="entry name" value="Mopterin_OxRdtase_4Fe-4S_dom"/>
</dbReference>
<sequence length="1386" mass="150661">MLTVTLDGARLAVDPSHTLLQIAKQHHVDIPSLCGDHPHDPKAPCDLCAVEIAGAGIRRACQTHPVEGMVITTDSAALSAHRTSALGRILSDHYADCEAPCQRACPAGVDIQSYLHHIAMGDHRAATAVIKQTLPMPLSIGRVCPAFCEAECRRALVDEPLAIRQLKRHAADLDLAAPWQPEKKPAKGKRVAIIGSGPGGLTCGYYLGYEGFEVDLFEAMPEAGGWLRYGIPEYRLPKGILDQEIALMCQSGMRIHTGVRLGHDLGLSALCQEYDAVCLAVGASKAVPMEYPGSTLEGCYLGVDYLKDRMLEQRLTTGKRVAVIGGGNTAIDCARTAVRLGAETTLIYRRTRAEMPAEAYEIDEAEHEGVRFLMLTNPVENLADETGRVCQVRLEKMALGEPDASGRRRPEPTGEFMVEAFDTVIAAVSQKPDLSFMEREFMPLPFTRWQTLASHPETMHSGHHNLFAIGDLRRGPATAIEAVADGRKAALAIDHFLHGTMVDPVRPFNASKAPSLKQVDPAQFAHLKKIARAIMPHLGERAGSFAEVEQGFSDAAARTEASRCLECGCQANTDCALRDYATEYQVDQSALDTRECQKFAVDNSSEFIVFDANRCIGCGQCVQACNEQAVQGVLRFANNSDGTLATRPQCEAGVAMGDSRCVQCGACVQVCPTGALVDARHKSQGRTGLLTPVNTICTYCGVGCGVTLYVDEATQRIRYVEGNRHSPVNRGLLCVKGRFGFDFIQSEERLTTPLVRKHGKLVPASWEEAIALVAERFGAIRAEHGSDALAGFSSAKTTNEENYLFQKLMRRELGTNNVDHCARLCHASTVTGLEASLGSGAMTNDIPSIDHSDLIFIIGSDTSAAHPVIGSRIKQVVRSGKARLVVADPKRIGMADHACLYVAQRPGTDVMLLNGIMQQIIRHDWHDKGYIAERVEGFEALKAEVLSPDYAPDKVALITGVPAGQVMELARLIGTAKRTAVYYSMGITQHTTGHDNVRAIANLQLLCGNIGIEGGGINPLRGQSNVQGACDMGALPNNFPGYQKVDDPQAHARFVAAWQAPWLSTRPGLTLTETIDAACAGTIKGLYVMGENPVLSDPDQHHVIEGLRRLDFLVVQDIFLSETAQLADVVLPSCSFAEKSGHFTNTERRVQRLSPAIKGPGQAREDGWIIQQIANAMGGGWHYQSVAEITAEICRVTPQYAGIAWDKVGPAGLQWPCNDAAPEGTRLLHTRQFTRGKGQMVATPFRYAAELPDETYPMVLTTGRLLEQFHTGTMTRKTKGLDKLAGPRVMMSVVDAQRLGIGNSERVRVTSRRGHIELPAFVTKRMQPGVVFIPFHFAEAPANRLTINATDPHAKIPEFKVAAVRIDRMSDHQPRQERRAEPQSAC</sequence>
<dbReference type="InterPro" id="IPR036188">
    <property type="entry name" value="FAD/NAD-bd_sf"/>
</dbReference>
<dbReference type="Pfam" id="PF00384">
    <property type="entry name" value="Molybdopterin"/>
    <property type="match status" value="1"/>
</dbReference>
<evidence type="ECO:0000259" key="12">
    <source>
        <dbReference type="PROSITE" id="PS51379"/>
    </source>
</evidence>
<dbReference type="InterPro" id="IPR028261">
    <property type="entry name" value="DPD_II"/>
</dbReference>
<comment type="similarity">
    <text evidence="2">In the C-terminal section; belongs to the prokaryotic molybdopterin-containing oxidoreductase family.</text>
</comment>
<dbReference type="InterPro" id="IPR050612">
    <property type="entry name" value="Prok_Mopterin_Oxidored"/>
</dbReference>
<keyword evidence="4" id="KW-0004">4Fe-4S</keyword>
<gene>
    <name evidence="14" type="primary">fdhF</name>
    <name evidence="14" type="ORF">LA374_16600</name>
</gene>
<evidence type="ECO:0000256" key="2">
    <source>
        <dbReference type="ARBA" id="ARBA00007023"/>
    </source>
</evidence>
<dbReference type="Gene3D" id="2.20.25.90">
    <property type="entry name" value="ADC-like domains"/>
    <property type="match status" value="1"/>
</dbReference>
<evidence type="ECO:0000256" key="9">
    <source>
        <dbReference type="ARBA" id="ARBA00023004"/>
    </source>
</evidence>
<comment type="similarity">
    <text evidence="3">Belongs to the prokaryotic molybdopterin-containing oxidoreductase family.</text>
</comment>
<comment type="caution">
    <text evidence="14">The sequence shown here is derived from an EMBL/GenBank/DDBJ whole genome shotgun (WGS) entry which is preliminary data.</text>
</comment>
<evidence type="ECO:0000256" key="3">
    <source>
        <dbReference type="ARBA" id="ARBA00010312"/>
    </source>
</evidence>
<feature type="domain" description="2Fe-2S ferredoxin-type" evidence="11">
    <location>
        <begin position="1"/>
        <end position="77"/>
    </location>
</feature>
<dbReference type="NCBIfam" id="TIGR01591">
    <property type="entry name" value="Fdh-alpha"/>
    <property type="match status" value="1"/>
</dbReference>
<dbReference type="SMART" id="SM00926">
    <property type="entry name" value="Molybdop_Fe4S4"/>
    <property type="match status" value="1"/>
</dbReference>
<dbReference type="Pfam" id="PF14691">
    <property type="entry name" value="Fer4_20"/>
    <property type="match status" value="1"/>
</dbReference>
<evidence type="ECO:0000313" key="15">
    <source>
        <dbReference type="Proteomes" id="UP000774958"/>
    </source>
</evidence>
<dbReference type="PRINTS" id="PR00419">
    <property type="entry name" value="ADXRDTASE"/>
</dbReference>
<dbReference type="InterPro" id="IPR023753">
    <property type="entry name" value="FAD/NAD-binding_dom"/>
</dbReference>
<keyword evidence="7" id="KW-0677">Repeat</keyword>
<dbReference type="PROSITE" id="PS00198">
    <property type="entry name" value="4FE4S_FER_1"/>
    <property type="match status" value="1"/>
</dbReference>
<dbReference type="Proteomes" id="UP000774958">
    <property type="component" value="Unassembled WGS sequence"/>
</dbReference>
<dbReference type="SUPFAM" id="SSF46548">
    <property type="entry name" value="alpha-helical ferredoxin"/>
    <property type="match status" value="1"/>
</dbReference>
<dbReference type="InterPro" id="IPR017900">
    <property type="entry name" value="4Fe4S_Fe_S_CS"/>
</dbReference>
<dbReference type="Pfam" id="PF01568">
    <property type="entry name" value="Molydop_binding"/>
    <property type="match status" value="1"/>
</dbReference>
<dbReference type="InterPro" id="IPR001041">
    <property type="entry name" value="2Fe-2S_ferredoxin-type"/>
</dbReference>
<dbReference type="GO" id="GO:0008863">
    <property type="term" value="F:formate dehydrogenase (NAD+) activity"/>
    <property type="evidence" value="ECO:0007669"/>
    <property type="project" value="UniProtKB-EC"/>
</dbReference>
<accession>A0ABS7VG14</accession>
<feature type="domain" description="4Fe-4S Mo/W bis-MGD-type" evidence="13">
    <location>
        <begin position="690"/>
        <end position="748"/>
    </location>
</feature>
<dbReference type="EMBL" id="JAIRBT010000027">
    <property type="protein sequence ID" value="MBZ6067814.1"/>
    <property type="molecule type" value="Genomic_DNA"/>
</dbReference>
<evidence type="ECO:0000256" key="8">
    <source>
        <dbReference type="ARBA" id="ARBA00023002"/>
    </source>
</evidence>
<dbReference type="PROSITE" id="PS51085">
    <property type="entry name" value="2FE2S_FER_2"/>
    <property type="match status" value="1"/>
</dbReference>
<dbReference type="InterPro" id="IPR009051">
    <property type="entry name" value="Helical_ferredxn"/>
</dbReference>
<keyword evidence="8 14" id="KW-0560">Oxidoreductase</keyword>
<evidence type="ECO:0000256" key="6">
    <source>
        <dbReference type="ARBA" id="ARBA00022723"/>
    </source>
</evidence>
<dbReference type="Gene3D" id="2.40.40.20">
    <property type="match status" value="1"/>
</dbReference>
<dbReference type="CDD" id="cd02790">
    <property type="entry name" value="MopB_CT_Formate-Dh_H"/>
    <property type="match status" value="1"/>
</dbReference>
<dbReference type="InterPro" id="IPR006655">
    <property type="entry name" value="Mopterin_OxRdtase_prok_CS"/>
</dbReference>
<keyword evidence="6" id="KW-0479">Metal-binding</keyword>
<dbReference type="PROSITE" id="PS00551">
    <property type="entry name" value="MOLYBDOPTERIN_PROK_1"/>
    <property type="match status" value="1"/>
</dbReference>
<dbReference type="InterPro" id="IPR006656">
    <property type="entry name" value="Mopterin_OxRdtase"/>
</dbReference>
<dbReference type="EC" id="1.17.1.9" evidence="14"/>
<dbReference type="RefSeq" id="WP_224163457.1">
    <property type="nucleotide sequence ID" value="NZ_JAIRBT010000027.1"/>
</dbReference>
<dbReference type="Gene3D" id="1.10.1060.10">
    <property type="entry name" value="Alpha-helical ferredoxin"/>
    <property type="match status" value="1"/>
</dbReference>
<dbReference type="SUPFAM" id="SSF54862">
    <property type="entry name" value="4Fe-4S ferredoxins"/>
    <property type="match status" value="1"/>
</dbReference>
<dbReference type="PANTHER" id="PTHR43742:SF2">
    <property type="entry name" value="ASSIMILATORY NITRATE REDUCTASE CATALYTIC SUBUNIT"/>
    <property type="match status" value="1"/>
</dbReference>
<dbReference type="Gene3D" id="3.30.70.20">
    <property type="match status" value="1"/>
</dbReference>
<dbReference type="InterPro" id="IPR017896">
    <property type="entry name" value="4Fe4S_Fe-S-bd"/>
</dbReference>
<dbReference type="InterPro" id="IPR006478">
    <property type="entry name" value="Formate_DH_asu"/>
</dbReference>
<proteinExistence type="inferred from homology"/>
<evidence type="ECO:0000256" key="4">
    <source>
        <dbReference type="ARBA" id="ARBA00022485"/>
    </source>
</evidence>
<dbReference type="Pfam" id="PF07992">
    <property type="entry name" value="Pyr_redox_2"/>
    <property type="match status" value="1"/>
</dbReference>
<feature type="domain" description="4Fe-4S ferredoxin-type" evidence="12">
    <location>
        <begin position="652"/>
        <end position="682"/>
    </location>
</feature>
<dbReference type="InterPro" id="IPR036010">
    <property type="entry name" value="2Fe-2S_ferredoxin-like_sf"/>
</dbReference>
<name>A0ABS7VG14_9GAMM</name>
<reference evidence="14 15" key="1">
    <citation type="submission" date="2021-09" db="EMBL/GenBank/DDBJ databases">
        <title>Aeromonas schubertii isolated from Asian sea bass.</title>
        <authorList>
            <person name="Pinpimai K."/>
        </authorList>
    </citation>
    <scope>NUCLEOTIDE SEQUENCE [LARGE SCALE GENOMIC DNA]</scope>
    <source>
        <strain evidence="14 15">CHULA2021a</strain>
    </source>
</reference>